<accession>A0ABQ0QIG0</accession>
<dbReference type="EMBL" id="BAQB01000009">
    <property type="protein sequence ID" value="GBR45905.1"/>
    <property type="molecule type" value="Genomic_DNA"/>
</dbReference>
<gene>
    <name evidence="1" type="ORF">AA106556_0932</name>
</gene>
<comment type="caution">
    <text evidence="1">The sequence shown here is derived from an EMBL/GenBank/DDBJ whole genome shotgun (WGS) entry which is preliminary data.</text>
</comment>
<evidence type="ECO:0000313" key="1">
    <source>
        <dbReference type="EMBL" id="GBR45905.1"/>
    </source>
</evidence>
<keyword evidence="2" id="KW-1185">Reference proteome</keyword>
<dbReference type="RefSeq" id="WP_157070868.1">
    <property type="nucleotide sequence ID" value="NZ_BAQB01000009.1"/>
</dbReference>
<sequence>MVCVPRQWEEIKKRHLAEGSVGSADFDSRFIMDAMSVDLGLSLIRRIVVQCLD</sequence>
<proteinExistence type="predicted"/>
<evidence type="ECO:0008006" key="3">
    <source>
        <dbReference type="Google" id="ProtNLM"/>
    </source>
</evidence>
<organism evidence="1 2">
    <name type="scientific">Neokomagataea tanensis NBRC 106556</name>
    <dbReference type="NCBI Taxonomy" id="1223519"/>
    <lineage>
        <taxon>Bacteria</taxon>
        <taxon>Pseudomonadati</taxon>
        <taxon>Pseudomonadota</taxon>
        <taxon>Alphaproteobacteria</taxon>
        <taxon>Acetobacterales</taxon>
        <taxon>Acetobacteraceae</taxon>
        <taxon>Neokomagataea</taxon>
    </lineage>
</organism>
<protein>
    <recommendedName>
        <fullName evidence="3">Transposase</fullName>
    </recommendedName>
</protein>
<name>A0ABQ0QIG0_9PROT</name>
<evidence type="ECO:0000313" key="2">
    <source>
        <dbReference type="Proteomes" id="UP001062443"/>
    </source>
</evidence>
<dbReference type="Proteomes" id="UP001062443">
    <property type="component" value="Unassembled WGS sequence"/>
</dbReference>
<reference evidence="1" key="1">
    <citation type="submission" date="2013-04" db="EMBL/GenBank/DDBJ databases">
        <title>The genome sequencing project of 58 acetic acid bacteria.</title>
        <authorList>
            <person name="Okamoto-Kainuma A."/>
            <person name="Ishikawa M."/>
            <person name="Umino S."/>
            <person name="Koizumi Y."/>
            <person name="Shiwa Y."/>
            <person name="Yoshikawa H."/>
            <person name="Matsutani M."/>
            <person name="Matsushita K."/>
        </authorList>
    </citation>
    <scope>NUCLEOTIDE SEQUENCE</scope>
    <source>
        <strain evidence="1">NBRC 106556</strain>
    </source>
</reference>